<proteinExistence type="predicted"/>
<keyword evidence="2" id="KW-1185">Reference proteome</keyword>
<dbReference type="RefSeq" id="WP_184094669.1">
    <property type="nucleotide sequence ID" value="NZ_AP023367.1"/>
</dbReference>
<accession>A0A6S6R0M4</accession>
<dbReference type="EMBL" id="AP023367">
    <property type="protein sequence ID" value="BCJ92840.1"/>
    <property type="molecule type" value="Genomic_DNA"/>
</dbReference>
<reference evidence="1 2" key="1">
    <citation type="journal article" date="2016" name="Int. J. Syst. Evol. Microbiol.">
        <title>Descriptions of Anaerotaenia torta gen. nov., sp. nov. and Anaerocolumna cellulosilytica gen. nov., sp. nov. isolated from a methanogenic reactor of cattle waste.</title>
        <authorList>
            <person name="Uek A."/>
            <person name="Ohtaki Y."/>
            <person name="Kaku N."/>
            <person name="Ueki K."/>
        </authorList>
    </citation>
    <scope>NUCLEOTIDE SEQUENCE [LARGE SCALE GENOMIC DNA]</scope>
    <source>
        <strain evidence="1 2">SN021</strain>
    </source>
</reference>
<dbReference type="Proteomes" id="UP000515561">
    <property type="component" value="Chromosome"/>
</dbReference>
<protein>
    <submittedName>
        <fullName evidence="1">Uncharacterized protein</fullName>
    </submittedName>
</protein>
<dbReference type="AlphaFoldDB" id="A0A6S6R0M4"/>
<organism evidence="1 2">
    <name type="scientific">Anaerocolumna cellulosilytica</name>
    <dbReference type="NCBI Taxonomy" id="433286"/>
    <lineage>
        <taxon>Bacteria</taxon>
        <taxon>Bacillati</taxon>
        <taxon>Bacillota</taxon>
        <taxon>Clostridia</taxon>
        <taxon>Lachnospirales</taxon>
        <taxon>Lachnospiraceae</taxon>
        <taxon>Anaerocolumna</taxon>
    </lineage>
</organism>
<evidence type="ECO:0000313" key="1">
    <source>
        <dbReference type="EMBL" id="BCJ92840.1"/>
    </source>
</evidence>
<sequence length="104" mass="12262">MNEKQNIKIFSDLCRDCMEQNKKLIDYVEGSKDIEKVQIGKAIRILKRLRKSLLELQKEDSKLTKYIGDPVQYQLILKPYKELLEGIKEEINVLVKGKFNEPEH</sequence>
<dbReference type="KEGG" id="acel:acsn021_04090"/>
<name>A0A6S6R0M4_9FIRM</name>
<evidence type="ECO:0000313" key="2">
    <source>
        <dbReference type="Proteomes" id="UP000515561"/>
    </source>
</evidence>
<gene>
    <name evidence="1" type="ORF">acsn021_04090</name>
</gene>